<evidence type="ECO:0000259" key="1">
    <source>
        <dbReference type="PROSITE" id="PS51332"/>
    </source>
</evidence>
<reference evidence="2 3" key="1">
    <citation type="submission" date="2024-06" db="EMBL/GenBank/DDBJ databases">
        <title>The Natural Products Discovery Center: Release of the First 8490 Sequenced Strains for Exploring Actinobacteria Biosynthetic Diversity.</title>
        <authorList>
            <person name="Kalkreuter E."/>
            <person name="Kautsar S.A."/>
            <person name="Yang D."/>
            <person name="Bader C.D."/>
            <person name="Teijaro C.N."/>
            <person name="Fluegel L."/>
            <person name="Davis C.M."/>
            <person name="Simpson J.R."/>
            <person name="Lauterbach L."/>
            <person name="Steele A.D."/>
            <person name="Gui C."/>
            <person name="Meng S."/>
            <person name="Li G."/>
            <person name="Viehrig K."/>
            <person name="Ye F."/>
            <person name="Su P."/>
            <person name="Kiefer A.F."/>
            <person name="Nichols A."/>
            <person name="Cepeda A.J."/>
            <person name="Yan W."/>
            <person name="Fan B."/>
            <person name="Jiang Y."/>
            <person name="Adhikari A."/>
            <person name="Zheng C.-J."/>
            <person name="Schuster L."/>
            <person name="Cowan T.M."/>
            <person name="Smanski M.J."/>
            <person name="Chevrette M.G."/>
            <person name="De Carvalho L.P.S."/>
            <person name="Shen B."/>
        </authorList>
    </citation>
    <scope>NUCLEOTIDE SEQUENCE [LARGE SCALE GENOMIC DNA]</scope>
    <source>
        <strain evidence="2 3">NPDC046838</strain>
    </source>
</reference>
<dbReference type="Proteomes" id="UP001551176">
    <property type="component" value="Unassembled WGS sequence"/>
</dbReference>
<comment type="caution">
    <text evidence="2">The sequence shown here is derived from an EMBL/GenBank/DDBJ whole genome shotgun (WGS) entry which is preliminary data.</text>
</comment>
<proteinExistence type="predicted"/>
<keyword evidence="3" id="KW-1185">Reference proteome</keyword>
<evidence type="ECO:0000313" key="2">
    <source>
        <dbReference type="EMBL" id="MEU6822195.1"/>
    </source>
</evidence>
<evidence type="ECO:0000313" key="3">
    <source>
        <dbReference type="Proteomes" id="UP001551176"/>
    </source>
</evidence>
<dbReference type="SUPFAM" id="SSF52242">
    <property type="entry name" value="Cobalamin (vitamin B12)-binding domain"/>
    <property type="match status" value="1"/>
</dbReference>
<name>A0ABV3BME8_9ACTN</name>
<accession>A0ABV3BME8</accession>
<dbReference type="Pfam" id="PF02310">
    <property type="entry name" value="B12-binding"/>
    <property type="match status" value="1"/>
</dbReference>
<dbReference type="Gene3D" id="3.40.50.280">
    <property type="entry name" value="Cobalamin-binding domain"/>
    <property type="match status" value="1"/>
</dbReference>
<dbReference type="InterPro" id="IPR006158">
    <property type="entry name" value="Cobalamin-bd"/>
</dbReference>
<protein>
    <submittedName>
        <fullName evidence="2">Cobalamin-dependent protein</fullName>
    </submittedName>
</protein>
<organism evidence="2 3">
    <name type="scientific">Streptomyces atriruber</name>
    <dbReference type="NCBI Taxonomy" id="545121"/>
    <lineage>
        <taxon>Bacteria</taxon>
        <taxon>Bacillati</taxon>
        <taxon>Actinomycetota</taxon>
        <taxon>Actinomycetes</taxon>
        <taxon>Kitasatosporales</taxon>
        <taxon>Streptomycetaceae</taxon>
        <taxon>Streptomyces</taxon>
    </lineage>
</organism>
<feature type="domain" description="B12-binding" evidence="1">
    <location>
        <begin position="5"/>
        <end position="140"/>
    </location>
</feature>
<sequence>MSTRPPVAVVATISSDAHTWNLVYLQLVLEERGWQVINLGSCTPTDLVVESLMASDVDLLVVSTVNGHGLLEVPALLDAVHEVPERFRPPVVLGGKLGTHGEIGDGEVQRLRDMGFADVFVSETAVDTFCSYLSGFAVAPTATAA</sequence>
<gene>
    <name evidence="2" type="ORF">ABZ921_16335</name>
</gene>
<dbReference type="EMBL" id="JBEYXV010000007">
    <property type="protein sequence ID" value="MEU6822195.1"/>
    <property type="molecule type" value="Genomic_DNA"/>
</dbReference>
<dbReference type="InterPro" id="IPR036724">
    <property type="entry name" value="Cobalamin-bd_sf"/>
</dbReference>
<dbReference type="RefSeq" id="WP_359349037.1">
    <property type="nucleotide sequence ID" value="NZ_JBEYXV010000007.1"/>
</dbReference>
<dbReference type="PROSITE" id="PS51332">
    <property type="entry name" value="B12_BINDING"/>
    <property type="match status" value="1"/>
</dbReference>